<dbReference type="AlphaFoldDB" id="O76219"/>
<accession>O76219</accession>
<sequence>MRYAALFLLALISFNAVYAVSLRKSSDAMKTSFALERLRFIGKKSPIAKQIISAVELHLTTGGLVDDVIDLVKQAQEDVANRNVALQAEYTAKRGALEDQINTTTQQLNEENDRLAVVNDAIDALNGQIDSLNTQIANLVQQLQNLQAREDAINQAREVDVKTYEVRKQRDENSLAVLEQIIQRLLALQQRGNAFLQVSKKEIERILKRIPKSNPIQALVQLSTKFDEQRLAEVISKLQTIQAAIQASYIEDANGEVADKQRYDALIQEIATIRAQTQQQLADAQQALSDAEASLAQFVQEQGNLQQQIAVNEGILADAQAALAHTIATYEARIQEGQEALAAINLALDVLQQNQSDLQGVEDFSNAYNAYQAGNSTDAGDDAGDDSGVEGEAF</sequence>
<evidence type="ECO:0000256" key="2">
    <source>
        <dbReference type="SAM" id="MobiDB-lite"/>
    </source>
</evidence>
<feature type="region of interest" description="Disordered" evidence="2">
    <location>
        <begin position="372"/>
        <end position="394"/>
    </location>
</feature>
<feature type="signal peptide" evidence="3">
    <location>
        <begin position="1"/>
        <end position="19"/>
    </location>
</feature>
<organism evidence="4">
    <name type="scientific">Tetrahymena thermophila</name>
    <dbReference type="NCBI Taxonomy" id="5911"/>
    <lineage>
        <taxon>Eukaryota</taxon>
        <taxon>Sar</taxon>
        <taxon>Alveolata</taxon>
        <taxon>Ciliophora</taxon>
        <taxon>Intramacronucleata</taxon>
        <taxon>Oligohymenophorea</taxon>
        <taxon>Hymenostomatida</taxon>
        <taxon>Tetrahymenina</taxon>
        <taxon>Tetrahymenidae</taxon>
        <taxon>Tetrahymena</taxon>
    </lineage>
</organism>
<protein>
    <submittedName>
        <fullName evidence="4">Granule lattice protein 4</fullName>
    </submittedName>
</protein>
<feature type="coiled-coil region" evidence="1">
    <location>
        <begin position="94"/>
        <end position="156"/>
    </location>
</feature>
<feature type="coiled-coil region" evidence="1">
    <location>
        <begin position="267"/>
        <end position="308"/>
    </location>
</feature>
<dbReference type="OMA" id="RTQYAEE"/>
<name>O76219_TETTH</name>
<keyword evidence="1" id="KW-0175">Coiled coil</keyword>
<reference evidence="4" key="1">
    <citation type="journal article" date="1997" name="Mol. Biol. Cell">
        <title>Proteolytic processing and Ca2+ binding activity of dense-core polypeptides in Tetrahymena.</title>
        <authorList>
            <person name="Verbsky J.W."/>
            <person name="Turkewitz A.P."/>
        </authorList>
    </citation>
    <scope>NUCLEOTIDE SEQUENCE</scope>
    <source>
        <strain evidence="4">B1686</strain>
    </source>
</reference>
<evidence type="ECO:0000313" key="4">
    <source>
        <dbReference type="EMBL" id="AAC27988.1"/>
    </source>
</evidence>
<proteinExistence type="evidence at transcript level"/>
<feature type="compositionally biased region" description="Acidic residues" evidence="2">
    <location>
        <begin position="379"/>
        <end position="394"/>
    </location>
</feature>
<dbReference type="EMBL" id="AF031320">
    <property type="protein sequence ID" value="AAC27988.1"/>
    <property type="molecule type" value="mRNA"/>
</dbReference>
<evidence type="ECO:0000256" key="3">
    <source>
        <dbReference type="SAM" id="SignalP"/>
    </source>
</evidence>
<keyword evidence="3" id="KW-0732">Signal</keyword>
<evidence type="ECO:0000256" key="1">
    <source>
        <dbReference type="SAM" id="Coils"/>
    </source>
</evidence>
<gene>
    <name evidence="4" type="primary">GRL4</name>
</gene>
<feature type="chain" id="PRO_5004159760" evidence="3">
    <location>
        <begin position="20"/>
        <end position="394"/>
    </location>
</feature>